<comment type="caution">
    <text evidence="1">The sequence shown here is derived from an EMBL/GenBank/DDBJ whole genome shotgun (WGS) entry which is preliminary data.</text>
</comment>
<gene>
    <name evidence="1" type="ORF">FHR23_002565</name>
</gene>
<reference evidence="1 2" key="1">
    <citation type="submission" date="2020-08" db="EMBL/GenBank/DDBJ databases">
        <title>Genomic Encyclopedia of Type Strains, Phase IV (KMG-IV): sequencing the most valuable type-strain genomes for metagenomic binning, comparative biology and taxonomic classification.</title>
        <authorList>
            <person name="Goeker M."/>
        </authorList>
    </citation>
    <scope>NUCLEOTIDE SEQUENCE [LARGE SCALE GENOMIC DNA]</scope>
    <source>
        <strain evidence="1 2">DSM 27203</strain>
    </source>
</reference>
<name>A0A840Z1G4_9SPHN</name>
<protein>
    <submittedName>
        <fullName evidence="1">ABC-type glucose/galactose transport system permease subunit</fullName>
    </submittedName>
</protein>
<sequence length="63" mass="6945">MHPRLTRILLILIAVLAAALLWLWWSDAVFIHKCEAAGGIWNRSARVCEIGISPDDGASDTMV</sequence>
<organism evidence="1 2">
    <name type="scientific">Stakelama sediminis</name>
    <dbReference type="NCBI Taxonomy" id="463200"/>
    <lineage>
        <taxon>Bacteria</taxon>
        <taxon>Pseudomonadati</taxon>
        <taxon>Pseudomonadota</taxon>
        <taxon>Alphaproteobacteria</taxon>
        <taxon>Sphingomonadales</taxon>
        <taxon>Sphingomonadaceae</taxon>
        <taxon>Stakelama</taxon>
    </lineage>
</organism>
<dbReference type="AlphaFoldDB" id="A0A840Z1G4"/>
<evidence type="ECO:0000313" key="2">
    <source>
        <dbReference type="Proteomes" id="UP000554342"/>
    </source>
</evidence>
<evidence type="ECO:0000313" key="1">
    <source>
        <dbReference type="EMBL" id="MBB5719617.1"/>
    </source>
</evidence>
<dbReference type="EMBL" id="JACIJI010000005">
    <property type="protein sequence ID" value="MBB5719617.1"/>
    <property type="molecule type" value="Genomic_DNA"/>
</dbReference>
<keyword evidence="2" id="KW-1185">Reference proteome</keyword>
<accession>A0A840Z1G4</accession>
<dbReference type="RefSeq" id="WP_184004568.1">
    <property type="nucleotide sequence ID" value="NZ_BAABIF010000030.1"/>
</dbReference>
<dbReference type="Proteomes" id="UP000554342">
    <property type="component" value="Unassembled WGS sequence"/>
</dbReference>
<proteinExistence type="predicted"/>